<dbReference type="SUPFAM" id="SSF52279">
    <property type="entry name" value="Beta-D-glucan exohydrolase, C-terminal domain"/>
    <property type="match status" value="1"/>
</dbReference>
<evidence type="ECO:0000256" key="2">
    <source>
        <dbReference type="ARBA" id="ARBA00022801"/>
    </source>
</evidence>
<evidence type="ECO:0000256" key="1">
    <source>
        <dbReference type="ARBA" id="ARBA00005336"/>
    </source>
</evidence>
<keyword evidence="5" id="KW-0326">Glycosidase</keyword>
<evidence type="ECO:0000313" key="6">
    <source>
        <dbReference type="EMBL" id="KAB4315553.1"/>
    </source>
</evidence>
<feature type="chain" id="PRO_5014530840" evidence="3">
    <location>
        <begin position="22"/>
        <end position="825"/>
    </location>
</feature>
<dbReference type="PANTHER" id="PTHR42715">
    <property type="entry name" value="BETA-GLUCOSIDASE"/>
    <property type="match status" value="1"/>
</dbReference>
<evidence type="ECO:0000313" key="9">
    <source>
        <dbReference type="EMBL" id="MCE9238228.1"/>
    </source>
</evidence>
<evidence type="ECO:0000313" key="8">
    <source>
        <dbReference type="EMBL" id="KAB4484467.1"/>
    </source>
</evidence>
<dbReference type="AlphaFoldDB" id="A0A139K383"/>
<comment type="similarity">
    <text evidence="1">Belongs to the glycosyl hydrolase 3 family.</text>
</comment>
<dbReference type="Pfam" id="PF14310">
    <property type="entry name" value="Fn3-like"/>
    <property type="match status" value="1"/>
</dbReference>
<dbReference type="InterPro" id="IPR013783">
    <property type="entry name" value="Ig-like_fold"/>
</dbReference>
<dbReference type="OMA" id="VVMESWI"/>
<dbReference type="GeneID" id="60924480"/>
<protein>
    <submittedName>
        <fullName evidence="5">Beta-glucosidase</fullName>
        <ecNumber evidence="5">3.2.1.21</ecNumber>
    </submittedName>
    <submittedName>
        <fullName evidence="9">Glycoside hydrolase family 3 C-terminal domain-containing protein</fullName>
    </submittedName>
</protein>
<dbReference type="EMBL" id="WCRY01000005">
    <property type="protein sequence ID" value="KAB4484467.1"/>
    <property type="molecule type" value="Genomic_DNA"/>
</dbReference>
<dbReference type="InterPro" id="IPR026891">
    <property type="entry name" value="Fn3-like"/>
</dbReference>
<dbReference type="DNASU" id="1076340"/>
<gene>
    <name evidence="5" type="primary">bglB_1</name>
    <name evidence="5" type="ORF">ERS852511_02595</name>
    <name evidence="8" type="ORF">GAN91_07485</name>
    <name evidence="7" type="ORF">GAN93_05735</name>
    <name evidence="6" type="ORF">GAO51_02895</name>
    <name evidence="9" type="ORF">K0H07_13860</name>
</gene>
<dbReference type="EMBL" id="WCSB01000003">
    <property type="protein sequence ID" value="KAB4454348.1"/>
    <property type="molecule type" value="Genomic_DNA"/>
</dbReference>
<dbReference type="PROSITE" id="PS51820">
    <property type="entry name" value="PA14"/>
    <property type="match status" value="1"/>
</dbReference>
<dbReference type="Gene3D" id="3.40.50.1700">
    <property type="entry name" value="Glycoside hydrolase family 3 C-terminal domain"/>
    <property type="match status" value="1"/>
</dbReference>
<feature type="signal peptide" evidence="3">
    <location>
        <begin position="1"/>
        <end position="21"/>
    </location>
</feature>
<dbReference type="PANTHER" id="PTHR42715:SF10">
    <property type="entry name" value="BETA-GLUCOSIDASE"/>
    <property type="match status" value="1"/>
</dbReference>
<dbReference type="Gene3D" id="3.20.20.300">
    <property type="entry name" value="Glycoside hydrolase, family 3, N-terminal domain"/>
    <property type="match status" value="1"/>
</dbReference>
<dbReference type="FunFam" id="2.60.40.10:FF:000495">
    <property type="entry name" value="Periplasmic beta-glucosidase"/>
    <property type="match status" value="1"/>
</dbReference>
<evidence type="ECO:0000313" key="13">
    <source>
        <dbReference type="Proteomes" id="UP000460317"/>
    </source>
</evidence>
<evidence type="ECO:0000313" key="11">
    <source>
        <dbReference type="Proteomes" id="UP000436858"/>
    </source>
</evidence>
<dbReference type="Proteomes" id="UP000460317">
    <property type="component" value="Unassembled WGS sequence"/>
</dbReference>
<keyword evidence="2 5" id="KW-0378">Hydrolase</keyword>
<evidence type="ECO:0000313" key="7">
    <source>
        <dbReference type="EMBL" id="KAB4454348.1"/>
    </source>
</evidence>
<proteinExistence type="inferred from homology"/>
<reference evidence="9" key="3">
    <citation type="submission" date="2021-07" db="EMBL/GenBank/DDBJ databases">
        <title>Comparative genomics of Bacteroides fragilis group isolates reveals species-dependent resistance mechanisms and validates clinical tools for resistance prediction.</title>
        <authorList>
            <person name="Wallace M.J."/>
            <person name="Jean S."/>
            <person name="Wallace M.A."/>
            <person name="Carey-Ann B.D."/>
            <person name="Dantas G."/>
        </authorList>
    </citation>
    <scope>NUCLEOTIDE SEQUENCE</scope>
    <source>
        <strain evidence="9">BJH_160</strain>
    </source>
</reference>
<dbReference type="SMART" id="SM00758">
    <property type="entry name" value="PA14"/>
    <property type="match status" value="1"/>
</dbReference>
<reference evidence="5 10" key="1">
    <citation type="submission" date="2015-09" db="EMBL/GenBank/DDBJ databases">
        <authorList>
            <consortium name="Pathogen Informatics"/>
        </authorList>
    </citation>
    <scope>NUCLEOTIDE SEQUENCE [LARGE SCALE GENOMIC DNA]</scope>
    <source>
        <strain evidence="5 10">2789STDY5834899</strain>
    </source>
</reference>
<dbReference type="EMBL" id="JAHYQA010000007">
    <property type="protein sequence ID" value="MCE9238228.1"/>
    <property type="molecule type" value="Genomic_DNA"/>
</dbReference>
<sequence>MKQKRLTFLLLLISNLFCASAQKWYKPEIDLKVEELLSQMTVEEKLGYIGGIDWMYTKSIDRLGIHRMRMSDGPQGIGTKGKSTAYPATVTLAATWNENLAYQYGKALGRDCRARNINVILGPAVNIYRAPMCGRNFEYMGEDPYLTSRICVGYIKGVQDQGVMATVKHFVANNSDYDRNNISNDIDERTLNEIYFPAYKAAIQEAEVGAIMTSYNLMNGIYTTENPWLLKEVLRNQWGFKGLVMSDWGSTHYCVPAARSGLDLEMAGGEKMNPKDMAYYLKTGDVTMDMVDEKVRHILRILIAFGFKDGTEADKSIALDDPQSVETALNVAREGLVLLKNENNILPINPQKYKHIIVTGKNAHGYVHGGGSGAVVPFHYTNLFDGIQKEGKLNNVKVEYIDELDFMPSIMYTDDNLNEKGFHAEYFKNIHFEGAPVVKQTEKKINYSWAAGTELEGMPKDYFSVKWYSTMCVDETADYEFTLGGDDGYKLFINDQPIIDDWTPGGFRTTNVTKTLKAGEKYHVRVEYYQQGGGAGICFLWKRKNETQNKFADYLNKADLVIACFGHSSDTEGEASDRTFELPEVDKKMLASLSGCKKPVIGIVNAGGNIEMQKWEPSLKGLIWGFYGGQEAGTAIGEALFGKVNPSGKLPMTFEKKWEDSPAYNSYHDPDKDKHVAYTEGIFIGYRGYDKLKREVQYPFGYGLSYTTFKLSNIVVSKPNADGTVEVTCRLANTGKRDGAQVIQAYVGKAENSPVERPQKELRKFEKIFLKAGESTTVKMTLPKESFMYFDVNRTQFVTDPGIYNIMLGFSSRDIKAQKNIQYTL</sequence>
<dbReference type="InterPro" id="IPR036962">
    <property type="entry name" value="Glyco_hydro_3_N_sf"/>
</dbReference>
<dbReference type="Gene3D" id="2.60.120.260">
    <property type="entry name" value="Galactose-binding domain-like"/>
    <property type="match status" value="1"/>
</dbReference>
<dbReference type="InterPro" id="IPR037524">
    <property type="entry name" value="PA14/GLEYA"/>
</dbReference>
<dbReference type="GO" id="GO:0008422">
    <property type="term" value="F:beta-glucosidase activity"/>
    <property type="evidence" value="ECO:0007669"/>
    <property type="project" value="UniProtKB-EC"/>
</dbReference>
<dbReference type="EC" id="3.2.1.21" evidence="5"/>
<evidence type="ECO:0000256" key="3">
    <source>
        <dbReference type="SAM" id="SignalP"/>
    </source>
</evidence>
<evidence type="ECO:0000313" key="12">
    <source>
        <dbReference type="Proteomes" id="UP000440614"/>
    </source>
</evidence>
<dbReference type="SMART" id="SM01217">
    <property type="entry name" value="Fn3_like"/>
    <property type="match status" value="1"/>
</dbReference>
<dbReference type="InterPro" id="IPR001764">
    <property type="entry name" value="Glyco_hydro_3_N"/>
</dbReference>
<evidence type="ECO:0000313" key="5">
    <source>
        <dbReference type="EMBL" id="CUP59086.1"/>
    </source>
</evidence>
<dbReference type="Pfam" id="PF01915">
    <property type="entry name" value="Glyco_hydro_3_C"/>
    <property type="match status" value="1"/>
</dbReference>
<dbReference type="RefSeq" id="WP_011108750.1">
    <property type="nucleotide sequence ID" value="NZ_BAABZI010000004.1"/>
</dbReference>
<dbReference type="Proteomes" id="UP000095576">
    <property type="component" value="Unassembled WGS sequence"/>
</dbReference>
<evidence type="ECO:0000313" key="10">
    <source>
        <dbReference type="Proteomes" id="UP000095576"/>
    </source>
</evidence>
<feature type="domain" description="PA14" evidence="4">
    <location>
        <begin position="417"/>
        <end position="555"/>
    </location>
</feature>
<dbReference type="EMBL" id="WCSY01000002">
    <property type="protein sequence ID" value="KAB4315553.1"/>
    <property type="molecule type" value="Genomic_DNA"/>
</dbReference>
<dbReference type="EMBL" id="CZAP01000008">
    <property type="protein sequence ID" value="CUP59086.1"/>
    <property type="molecule type" value="Genomic_DNA"/>
</dbReference>
<dbReference type="PATRIC" id="fig|818.29.peg.3583"/>
<dbReference type="SUPFAM" id="SSF51445">
    <property type="entry name" value="(Trans)glycosidases"/>
    <property type="match status" value="1"/>
</dbReference>
<dbReference type="Pfam" id="PF00933">
    <property type="entry name" value="Glyco_hydro_3"/>
    <property type="match status" value="1"/>
</dbReference>
<dbReference type="InterPro" id="IPR050288">
    <property type="entry name" value="Cellulose_deg_GH3"/>
</dbReference>
<evidence type="ECO:0000259" key="4">
    <source>
        <dbReference type="PROSITE" id="PS51820"/>
    </source>
</evidence>
<name>A0A139K383_BACT4</name>
<dbReference type="Gene3D" id="2.60.40.10">
    <property type="entry name" value="Immunoglobulins"/>
    <property type="match status" value="1"/>
</dbReference>
<dbReference type="InterPro" id="IPR011658">
    <property type="entry name" value="PA14_dom"/>
</dbReference>
<dbReference type="GO" id="GO:0005975">
    <property type="term" value="P:carbohydrate metabolic process"/>
    <property type="evidence" value="ECO:0007669"/>
    <property type="project" value="InterPro"/>
</dbReference>
<dbReference type="SUPFAM" id="SSF56988">
    <property type="entry name" value="Anthrax protective antigen"/>
    <property type="match status" value="1"/>
</dbReference>
<accession>A0A139K383</accession>
<reference evidence="11 12" key="2">
    <citation type="journal article" date="2019" name="Nat. Med.">
        <title>A library of human gut bacterial isolates paired with longitudinal multiomics data enables mechanistic microbiome research.</title>
        <authorList>
            <person name="Poyet M."/>
            <person name="Groussin M."/>
            <person name="Gibbons S.M."/>
            <person name="Avila-Pacheco J."/>
            <person name="Jiang X."/>
            <person name="Kearney S.M."/>
            <person name="Perrotta A.R."/>
            <person name="Berdy B."/>
            <person name="Zhao S."/>
            <person name="Lieberman T.D."/>
            <person name="Swanson P.K."/>
            <person name="Smith M."/>
            <person name="Roesemann S."/>
            <person name="Alexander J.E."/>
            <person name="Rich S.A."/>
            <person name="Livny J."/>
            <person name="Vlamakis H."/>
            <person name="Clish C."/>
            <person name="Bullock K."/>
            <person name="Deik A."/>
            <person name="Scott J."/>
            <person name="Pierce K.A."/>
            <person name="Xavier R.J."/>
            <person name="Alm E.J."/>
        </authorList>
    </citation>
    <scope>NUCLEOTIDE SEQUENCE [LARGE SCALE GENOMIC DNA]</scope>
    <source>
        <strain evidence="8 11">BIOML-A162</strain>
        <strain evidence="7 13">BIOML-A165</strain>
        <strain evidence="6 12">BIOML-A188</strain>
    </source>
</reference>
<keyword evidence="3" id="KW-0732">Signal</keyword>
<dbReference type="PRINTS" id="PR00133">
    <property type="entry name" value="GLHYDRLASE3"/>
</dbReference>
<dbReference type="InterPro" id="IPR036881">
    <property type="entry name" value="Glyco_hydro_3_C_sf"/>
</dbReference>
<dbReference type="Pfam" id="PF07691">
    <property type="entry name" value="PA14"/>
    <property type="match status" value="1"/>
</dbReference>
<dbReference type="InterPro" id="IPR017853">
    <property type="entry name" value="GH"/>
</dbReference>
<dbReference type="Proteomes" id="UP000440614">
    <property type="component" value="Unassembled WGS sequence"/>
</dbReference>
<dbReference type="Proteomes" id="UP000436858">
    <property type="component" value="Unassembled WGS sequence"/>
</dbReference>
<dbReference type="InterPro" id="IPR002772">
    <property type="entry name" value="Glyco_hydro_3_C"/>
</dbReference>
<dbReference type="Proteomes" id="UP001200544">
    <property type="component" value="Unassembled WGS sequence"/>
</dbReference>
<organism evidence="5 10">
    <name type="scientific">Bacteroides thetaiotaomicron</name>
    <dbReference type="NCBI Taxonomy" id="818"/>
    <lineage>
        <taxon>Bacteria</taxon>
        <taxon>Pseudomonadati</taxon>
        <taxon>Bacteroidota</taxon>
        <taxon>Bacteroidia</taxon>
        <taxon>Bacteroidales</taxon>
        <taxon>Bacteroidaceae</taxon>
        <taxon>Bacteroides</taxon>
    </lineage>
</organism>